<evidence type="ECO:0000313" key="3">
    <source>
        <dbReference type="Proteomes" id="UP000434172"/>
    </source>
</evidence>
<feature type="region of interest" description="Disordered" evidence="1">
    <location>
        <begin position="20"/>
        <end position="57"/>
    </location>
</feature>
<dbReference type="EMBL" id="WOWK01000131">
    <property type="protein sequence ID" value="KAF0317388.1"/>
    <property type="molecule type" value="Genomic_DNA"/>
</dbReference>
<evidence type="ECO:0000313" key="2">
    <source>
        <dbReference type="EMBL" id="KAF0317388.1"/>
    </source>
</evidence>
<gene>
    <name evidence="2" type="ORF">GQ607_015340</name>
</gene>
<keyword evidence="3" id="KW-1185">Reference proteome</keyword>
<dbReference type="Proteomes" id="UP000434172">
    <property type="component" value="Unassembled WGS sequence"/>
</dbReference>
<feature type="compositionally biased region" description="Basic and acidic residues" evidence="1">
    <location>
        <begin position="20"/>
        <end position="32"/>
    </location>
</feature>
<feature type="compositionally biased region" description="Basic and acidic residues" evidence="1">
    <location>
        <begin position="165"/>
        <end position="187"/>
    </location>
</feature>
<proteinExistence type="predicted"/>
<sequence length="224" mass="26358">MPKNKKSQQARRHAKRLKRLEMKALSEGDLHLSKSVGPNENHDDGLHSQDASSSPVKMNRLARLKVANRARKNINLNMSFLRRDVRQFKDTTSSEIKEKFADFEEKMRVQLYSFFDAKMQQEWSINDMKRFMASQEAHMCRQAREMDKLRSDNYALRLQLENERENREAMRNELRHDVDKSLKDSEAAMKMMTENPKDRTRGSIKKAQSDEGSWKGRLRRGVRG</sequence>
<reference evidence="2 3" key="1">
    <citation type="submission" date="2019-12" db="EMBL/GenBank/DDBJ databases">
        <title>A genome sequence resource for the geographically widespread anthracnose pathogen Colletotrichum asianum.</title>
        <authorList>
            <person name="Meng Y."/>
        </authorList>
    </citation>
    <scope>NUCLEOTIDE SEQUENCE [LARGE SCALE GENOMIC DNA]</scope>
    <source>
        <strain evidence="2 3">ICMP 18580</strain>
    </source>
</reference>
<protein>
    <submittedName>
        <fullName evidence="2">Uncharacterized protein</fullName>
    </submittedName>
</protein>
<feature type="region of interest" description="Disordered" evidence="1">
    <location>
        <begin position="165"/>
        <end position="224"/>
    </location>
</feature>
<dbReference type="OrthoDB" id="4835929at2759"/>
<dbReference type="AlphaFoldDB" id="A0A8H3W366"/>
<comment type="caution">
    <text evidence="2">The sequence shown here is derived from an EMBL/GenBank/DDBJ whole genome shotgun (WGS) entry which is preliminary data.</text>
</comment>
<evidence type="ECO:0000256" key="1">
    <source>
        <dbReference type="SAM" id="MobiDB-lite"/>
    </source>
</evidence>
<feature type="compositionally biased region" description="Basic and acidic residues" evidence="1">
    <location>
        <begin position="195"/>
        <end position="214"/>
    </location>
</feature>
<accession>A0A8H3W366</accession>
<organism evidence="2 3">
    <name type="scientific">Colletotrichum asianum</name>
    <dbReference type="NCBI Taxonomy" id="702518"/>
    <lineage>
        <taxon>Eukaryota</taxon>
        <taxon>Fungi</taxon>
        <taxon>Dikarya</taxon>
        <taxon>Ascomycota</taxon>
        <taxon>Pezizomycotina</taxon>
        <taxon>Sordariomycetes</taxon>
        <taxon>Hypocreomycetidae</taxon>
        <taxon>Glomerellales</taxon>
        <taxon>Glomerellaceae</taxon>
        <taxon>Colletotrichum</taxon>
        <taxon>Colletotrichum gloeosporioides species complex</taxon>
    </lineage>
</organism>
<name>A0A8H3W366_9PEZI</name>